<comment type="similarity">
    <text evidence="1">Belongs to the acetyltransferase family.</text>
</comment>
<keyword evidence="6" id="KW-1185">Reference proteome</keyword>
<dbReference type="RefSeq" id="WP_127723364.1">
    <property type="nucleotide sequence ID" value="NZ_RLIH01000002.1"/>
</dbReference>
<gene>
    <name evidence="5" type="ORF">EF514_02200</name>
</gene>
<dbReference type="PANTHER" id="PTHR10545">
    <property type="entry name" value="DIAMINE N-ACETYLTRANSFERASE"/>
    <property type="match status" value="1"/>
</dbReference>
<dbReference type="Pfam" id="PF00583">
    <property type="entry name" value="Acetyltransf_1"/>
    <property type="match status" value="1"/>
</dbReference>
<evidence type="ECO:0000256" key="2">
    <source>
        <dbReference type="ARBA" id="ARBA00022679"/>
    </source>
</evidence>
<sequence>MNNSKLDFRDATVEDVPLILNFIKELAEYEKLLDDVVATEELLKEWLFEKKRAEIFFPVLNKKEIGFVLFFHNFSTFVGKAGLYLEDIYIKPEYRGNGYGKEIFKHLAKIAMERNCGRLELTCLDWNSPSIEFYKSMGAIPMEDWTIYRITSDKFKNIINKN</sequence>
<comment type="caution">
    <text evidence="5">The sequence shown here is derived from an EMBL/GenBank/DDBJ whole genome shotgun (WGS) entry which is preliminary data.</text>
</comment>
<protein>
    <submittedName>
        <fullName evidence="5">GNAT family N-acetyltransferase</fullName>
    </submittedName>
</protein>
<accession>A0A437S985</accession>
<evidence type="ECO:0000256" key="3">
    <source>
        <dbReference type="ARBA" id="ARBA00023315"/>
    </source>
</evidence>
<keyword evidence="3" id="KW-0012">Acyltransferase</keyword>
<dbReference type="OrthoDB" id="9792929at2"/>
<evidence type="ECO:0000259" key="4">
    <source>
        <dbReference type="PROSITE" id="PS51186"/>
    </source>
</evidence>
<dbReference type="AlphaFoldDB" id="A0A437S985"/>
<dbReference type="PANTHER" id="PTHR10545:SF29">
    <property type="entry name" value="GH14572P-RELATED"/>
    <property type="match status" value="1"/>
</dbReference>
<reference evidence="5 6" key="1">
    <citation type="submission" date="2018-11" db="EMBL/GenBank/DDBJ databases">
        <title>Genome sequencing and assembly of Anaerosphaera sp. nov., GS7-6-2.</title>
        <authorList>
            <person name="Rettenmaier R."/>
            <person name="Liebl W."/>
            <person name="Zverlov V."/>
        </authorList>
    </citation>
    <scope>NUCLEOTIDE SEQUENCE [LARGE SCALE GENOMIC DNA]</scope>
    <source>
        <strain evidence="5 6">GS7-6-2</strain>
    </source>
</reference>
<dbReference type="SUPFAM" id="SSF55729">
    <property type="entry name" value="Acyl-CoA N-acyltransferases (Nat)"/>
    <property type="match status" value="1"/>
</dbReference>
<dbReference type="InterPro" id="IPR016181">
    <property type="entry name" value="Acyl_CoA_acyltransferase"/>
</dbReference>
<dbReference type="PROSITE" id="PS51186">
    <property type="entry name" value="GNAT"/>
    <property type="match status" value="1"/>
</dbReference>
<dbReference type="InterPro" id="IPR000182">
    <property type="entry name" value="GNAT_dom"/>
</dbReference>
<evidence type="ECO:0000256" key="1">
    <source>
        <dbReference type="ARBA" id="ARBA00008694"/>
    </source>
</evidence>
<proteinExistence type="inferred from homology"/>
<feature type="domain" description="N-acetyltransferase" evidence="4">
    <location>
        <begin position="6"/>
        <end position="162"/>
    </location>
</feature>
<name>A0A437S985_9FIRM</name>
<dbReference type="InterPro" id="IPR051016">
    <property type="entry name" value="Diverse_Substrate_AcTransf"/>
</dbReference>
<dbReference type="Gene3D" id="3.40.630.30">
    <property type="match status" value="1"/>
</dbReference>
<dbReference type="GO" id="GO:0008080">
    <property type="term" value="F:N-acetyltransferase activity"/>
    <property type="evidence" value="ECO:0007669"/>
    <property type="project" value="UniProtKB-ARBA"/>
</dbReference>
<keyword evidence="2 5" id="KW-0808">Transferase</keyword>
<organism evidence="5 6">
    <name type="scientific">Anaerosphaera multitolerans</name>
    <dbReference type="NCBI Taxonomy" id="2487351"/>
    <lineage>
        <taxon>Bacteria</taxon>
        <taxon>Bacillati</taxon>
        <taxon>Bacillota</taxon>
        <taxon>Tissierellia</taxon>
        <taxon>Tissierellales</taxon>
        <taxon>Peptoniphilaceae</taxon>
        <taxon>Anaerosphaera</taxon>
    </lineage>
</organism>
<dbReference type="EMBL" id="RLIH01000002">
    <property type="protein sequence ID" value="RVU55562.1"/>
    <property type="molecule type" value="Genomic_DNA"/>
</dbReference>
<evidence type="ECO:0000313" key="5">
    <source>
        <dbReference type="EMBL" id="RVU55562.1"/>
    </source>
</evidence>
<dbReference type="CDD" id="cd04301">
    <property type="entry name" value="NAT_SF"/>
    <property type="match status" value="1"/>
</dbReference>
<dbReference type="Proteomes" id="UP000288812">
    <property type="component" value="Unassembled WGS sequence"/>
</dbReference>
<dbReference type="FunFam" id="3.40.630.30:FF:000064">
    <property type="entry name" value="GNAT family acetyltransferase"/>
    <property type="match status" value="1"/>
</dbReference>
<evidence type="ECO:0000313" key="6">
    <source>
        <dbReference type="Proteomes" id="UP000288812"/>
    </source>
</evidence>